<dbReference type="PRINTS" id="PR00447">
    <property type="entry name" value="NATRESASSCMP"/>
</dbReference>
<dbReference type="Pfam" id="PF01566">
    <property type="entry name" value="Nramp"/>
    <property type="match status" value="1"/>
</dbReference>
<evidence type="ECO:0000256" key="5">
    <source>
        <dbReference type="ARBA" id="ARBA00022989"/>
    </source>
</evidence>
<dbReference type="GO" id="GO:0015086">
    <property type="term" value="F:cadmium ion transmembrane transporter activity"/>
    <property type="evidence" value="ECO:0007669"/>
    <property type="project" value="TreeGrafter"/>
</dbReference>
<feature type="transmembrane region" description="Helical" evidence="7">
    <location>
        <begin position="407"/>
        <end position="424"/>
    </location>
</feature>
<keyword evidence="3 7" id="KW-0812">Transmembrane</keyword>
<feature type="transmembrane region" description="Helical" evidence="7">
    <location>
        <begin position="184"/>
        <end position="206"/>
    </location>
</feature>
<proteinExistence type="predicted"/>
<evidence type="ECO:0000313" key="9">
    <source>
        <dbReference type="Proteomes" id="UP000473278"/>
    </source>
</evidence>
<feature type="transmembrane region" description="Helical" evidence="7">
    <location>
        <begin position="37"/>
        <end position="59"/>
    </location>
</feature>
<feature type="transmembrane region" description="Helical" evidence="7">
    <location>
        <begin position="218"/>
        <end position="241"/>
    </location>
</feature>
<evidence type="ECO:0000256" key="6">
    <source>
        <dbReference type="ARBA" id="ARBA00023136"/>
    </source>
</evidence>
<evidence type="ECO:0000256" key="7">
    <source>
        <dbReference type="SAM" id="Phobius"/>
    </source>
</evidence>
<accession>A0A6M1SSK3</accession>
<keyword evidence="6 7" id="KW-0472">Membrane</keyword>
<reference evidence="8 9" key="1">
    <citation type="submission" date="2020-02" db="EMBL/GenBank/DDBJ databases">
        <title>Balneolaceae bacterium YR4-1, complete genome.</title>
        <authorList>
            <person name="Li Y."/>
            <person name="Wu S."/>
        </authorList>
    </citation>
    <scope>NUCLEOTIDE SEQUENCE [LARGE SCALE GENOMIC DNA]</scope>
    <source>
        <strain evidence="8 9">YR4-1</strain>
    </source>
</reference>
<feature type="transmembrane region" description="Helical" evidence="7">
    <location>
        <begin position="261"/>
        <end position="289"/>
    </location>
</feature>
<evidence type="ECO:0000256" key="1">
    <source>
        <dbReference type="ARBA" id="ARBA00004141"/>
    </source>
</evidence>
<evidence type="ECO:0000256" key="4">
    <source>
        <dbReference type="ARBA" id="ARBA00022847"/>
    </source>
</evidence>
<feature type="transmembrane region" description="Helical" evidence="7">
    <location>
        <begin position="108"/>
        <end position="134"/>
    </location>
</feature>
<organism evidence="8 9">
    <name type="scientific">Halalkalibaculum roseum</name>
    <dbReference type="NCBI Taxonomy" id="2709311"/>
    <lineage>
        <taxon>Bacteria</taxon>
        <taxon>Pseudomonadati</taxon>
        <taxon>Balneolota</taxon>
        <taxon>Balneolia</taxon>
        <taxon>Balneolales</taxon>
        <taxon>Balneolaceae</taxon>
        <taxon>Halalkalibaculum</taxon>
    </lineage>
</organism>
<keyword evidence="2" id="KW-0813">Transport</keyword>
<gene>
    <name evidence="8" type="ORF">G3570_15425</name>
</gene>
<sequence length="433" mass="45823">MRKRLLNILFWSVLSAAFIGPGTITTAASAGTGFGFTLLWALLFSTIACIILQEASARLTLSSGKNLGEAMKLRFQESLAGKITGYLVLISILLGCAAYEAGNILGGVAGAALISNVPAFILTLIIGLVAFLLLWFGSTKVIAQILGIIVAIMGFCFFTTAILMKPPIDSILNSALIPRFPTGSEILIIGLIGTTVVPYNLFLGSGIKHTQNIKEMRFSLTAAIILGGIISMAVLIVGTSISGEFTYDALAGSLGDTLGSWASLFFGIGLFAAGLSSALTAPLAAALTAKGFMGSESDENWKDAGTYMKLVWGSVLMIGVFFGVLQVQPIPAIILAQALNGIILPFVTIFLLLVMNDASLLNRSSINSHAYNLLMGIIVFTTLVIGLTNVAKALNNISDAALVNEEYILYAATVIALFVAWPVIHKIKEYRKR</sequence>
<dbReference type="GO" id="GO:0015293">
    <property type="term" value="F:symporter activity"/>
    <property type="evidence" value="ECO:0007669"/>
    <property type="project" value="UniProtKB-KW"/>
</dbReference>
<dbReference type="GO" id="GO:0005886">
    <property type="term" value="C:plasma membrane"/>
    <property type="evidence" value="ECO:0007669"/>
    <property type="project" value="TreeGrafter"/>
</dbReference>
<dbReference type="Proteomes" id="UP000473278">
    <property type="component" value="Unassembled WGS sequence"/>
</dbReference>
<comment type="caution">
    <text evidence="8">The sequence shown here is derived from an EMBL/GenBank/DDBJ whole genome shotgun (WGS) entry which is preliminary data.</text>
</comment>
<dbReference type="EMBL" id="JAALLT010000005">
    <property type="protein sequence ID" value="NGP78039.1"/>
    <property type="molecule type" value="Genomic_DNA"/>
</dbReference>
<dbReference type="PANTHER" id="PTHR11706:SF33">
    <property type="entry name" value="NATURAL RESISTANCE-ASSOCIATED MACROPHAGE PROTEIN 2"/>
    <property type="match status" value="1"/>
</dbReference>
<dbReference type="RefSeq" id="WP_165143772.1">
    <property type="nucleotide sequence ID" value="NZ_JAALLT010000005.1"/>
</dbReference>
<dbReference type="GO" id="GO:0034755">
    <property type="term" value="P:iron ion transmembrane transport"/>
    <property type="evidence" value="ECO:0007669"/>
    <property type="project" value="TreeGrafter"/>
</dbReference>
<keyword evidence="9" id="KW-1185">Reference proteome</keyword>
<feature type="transmembrane region" description="Helical" evidence="7">
    <location>
        <begin position="310"/>
        <end position="327"/>
    </location>
</feature>
<feature type="transmembrane region" description="Helical" evidence="7">
    <location>
        <begin position="333"/>
        <end position="354"/>
    </location>
</feature>
<name>A0A6M1SSK3_9BACT</name>
<evidence type="ECO:0000313" key="8">
    <source>
        <dbReference type="EMBL" id="NGP78039.1"/>
    </source>
</evidence>
<dbReference type="InterPro" id="IPR001046">
    <property type="entry name" value="NRAMP_fam"/>
</dbReference>
<evidence type="ECO:0000256" key="2">
    <source>
        <dbReference type="ARBA" id="ARBA00022448"/>
    </source>
</evidence>
<dbReference type="AlphaFoldDB" id="A0A6M1SSK3"/>
<dbReference type="GO" id="GO:0005384">
    <property type="term" value="F:manganese ion transmembrane transporter activity"/>
    <property type="evidence" value="ECO:0007669"/>
    <property type="project" value="TreeGrafter"/>
</dbReference>
<feature type="transmembrane region" description="Helical" evidence="7">
    <location>
        <begin position="79"/>
        <end position="102"/>
    </location>
</feature>
<keyword evidence="5 7" id="KW-1133">Transmembrane helix</keyword>
<evidence type="ECO:0000256" key="3">
    <source>
        <dbReference type="ARBA" id="ARBA00022692"/>
    </source>
</evidence>
<dbReference type="PANTHER" id="PTHR11706">
    <property type="entry name" value="SOLUTE CARRIER PROTEIN FAMILY 11 MEMBER"/>
    <property type="match status" value="1"/>
</dbReference>
<feature type="transmembrane region" description="Helical" evidence="7">
    <location>
        <begin position="141"/>
        <end position="164"/>
    </location>
</feature>
<keyword evidence="4" id="KW-0769">Symport</keyword>
<comment type="subcellular location">
    <subcellularLocation>
        <location evidence="1">Membrane</location>
        <topology evidence="1">Multi-pass membrane protein</topology>
    </subcellularLocation>
</comment>
<feature type="transmembrane region" description="Helical" evidence="7">
    <location>
        <begin position="366"/>
        <end position="387"/>
    </location>
</feature>
<protein>
    <submittedName>
        <fullName evidence="8">Divalent metal cation transporter</fullName>
    </submittedName>
</protein>